<dbReference type="InterPro" id="IPR011051">
    <property type="entry name" value="RmlC_Cupin_sf"/>
</dbReference>
<dbReference type="SUPFAM" id="SSF51182">
    <property type="entry name" value="RmlC-like cupins"/>
    <property type="match status" value="1"/>
</dbReference>
<dbReference type="AlphaFoldDB" id="A0A0U5GCW1"/>
<dbReference type="Proteomes" id="UP000054771">
    <property type="component" value="Unassembled WGS sequence"/>
</dbReference>
<gene>
    <name evidence="2" type="ORF">ASPCAL13317</name>
</gene>
<name>A0A0U5GCW1_ASPCI</name>
<evidence type="ECO:0000256" key="1">
    <source>
        <dbReference type="SAM" id="SignalP"/>
    </source>
</evidence>
<sequence>MLFTKLAIGSLALGLATASPVDTTLAHRGLNSLEVDDAPSYVRPYIMRHYAHAQALTIGAQTYRFYVTGPSSGNAFTLLGTNAPTSASLGVLPHIHQRHYENFFSLKGRYQLWAQKGNATQQSRIIGPGDYGSVARNTTHTFRILEPDTEMIGAIAPGGFEQLFFAQGTNLTTPVHTAYVPQFDDETSAAGPDADVISSLESFDVYAQLEFETRTDLVDGAAPSGTGWHTETNDLGAAGEPYFIANGWGPKYLNSVQGYQIVAPLATGVQTQDTNFTMATVSISVMPGNGTVPVWKMGGATAFQVIEGRFDVQIAGHDTAELTTGDVVFIPPNTSFRYWSEAAFTKVLVLSGGHEGIDQKLIEGGEAYDFVTFPVNW</sequence>
<dbReference type="Gene3D" id="2.60.120.10">
    <property type="entry name" value="Jelly Rolls"/>
    <property type="match status" value="2"/>
</dbReference>
<keyword evidence="3" id="KW-1185">Reference proteome</keyword>
<evidence type="ECO:0000313" key="2">
    <source>
        <dbReference type="EMBL" id="CEL10193.1"/>
    </source>
</evidence>
<dbReference type="InterPro" id="IPR052538">
    <property type="entry name" value="Flavonoid_dioxygenase-like"/>
</dbReference>
<dbReference type="STRING" id="454130.A0A0U5GCW1"/>
<keyword evidence="1" id="KW-0732">Signal</keyword>
<protein>
    <recommendedName>
        <fullName evidence="4">Quercetin 2,3-dioxygenase</fullName>
    </recommendedName>
</protein>
<reference evidence="3" key="1">
    <citation type="journal article" date="2016" name="Genome Announc.">
        <title>Draft genome sequences of fungus Aspergillus calidoustus.</title>
        <authorList>
            <person name="Horn F."/>
            <person name="Linde J."/>
            <person name="Mattern D.J."/>
            <person name="Walther G."/>
            <person name="Guthke R."/>
            <person name="Scherlach K."/>
            <person name="Martin K."/>
            <person name="Brakhage A.A."/>
            <person name="Petzke L."/>
            <person name="Valiante V."/>
        </authorList>
    </citation>
    <scope>NUCLEOTIDE SEQUENCE [LARGE SCALE GENOMIC DNA]</scope>
    <source>
        <strain evidence="3">SF006504</strain>
    </source>
</reference>
<feature type="chain" id="PRO_5006857752" description="Quercetin 2,3-dioxygenase" evidence="1">
    <location>
        <begin position="19"/>
        <end position="377"/>
    </location>
</feature>
<dbReference type="OrthoDB" id="5370773at2759"/>
<accession>A0A0U5GCW1</accession>
<dbReference type="CDD" id="cd02215">
    <property type="entry name" value="cupin_QDO_N_C"/>
    <property type="match status" value="1"/>
</dbReference>
<evidence type="ECO:0000313" key="3">
    <source>
        <dbReference type="Proteomes" id="UP000054771"/>
    </source>
</evidence>
<evidence type="ECO:0008006" key="4">
    <source>
        <dbReference type="Google" id="ProtNLM"/>
    </source>
</evidence>
<proteinExistence type="predicted"/>
<dbReference type="InterPro" id="IPR014710">
    <property type="entry name" value="RmlC-like_jellyroll"/>
</dbReference>
<dbReference type="PANTHER" id="PTHR43346">
    <property type="entry name" value="LIGAND BINDING DOMAIN PROTEIN, PUTATIVE (AFU_ORTHOLOGUE AFUA_6G14370)-RELATED"/>
    <property type="match status" value="1"/>
</dbReference>
<dbReference type="EMBL" id="CDMC01000017">
    <property type="protein sequence ID" value="CEL10193.1"/>
    <property type="molecule type" value="Genomic_DNA"/>
</dbReference>
<dbReference type="PANTHER" id="PTHR43346:SF1">
    <property type="entry name" value="QUERCETIN 2,3-DIOXYGENASE-RELATED"/>
    <property type="match status" value="1"/>
</dbReference>
<organism evidence="2 3">
    <name type="scientific">Aspergillus calidoustus</name>
    <dbReference type="NCBI Taxonomy" id="454130"/>
    <lineage>
        <taxon>Eukaryota</taxon>
        <taxon>Fungi</taxon>
        <taxon>Dikarya</taxon>
        <taxon>Ascomycota</taxon>
        <taxon>Pezizomycotina</taxon>
        <taxon>Eurotiomycetes</taxon>
        <taxon>Eurotiomycetidae</taxon>
        <taxon>Eurotiales</taxon>
        <taxon>Aspergillaceae</taxon>
        <taxon>Aspergillus</taxon>
        <taxon>Aspergillus subgen. Nidulantes</taxon>
    </lineage>
</organism>
<dbReference type="CDD" id="cd20281">
    <property type="entry name" value="cupin_QDO_C"/>
    <property type="match status" value="1"/>
</dbReference>
<dbReference type="OMA" id="QLWAQKG"/>
<feature type="signal peptide" evidence="1">
    <location>
        <begin position="1"/>
        <end position="18"/>
    </location>
</feature>